<evidence type="ECO:0000313" key="1">
    <source>
        <dbReference type="EMBL" id="KFD49209.1"/>
    </source>
</evidence>
<dbReference type="AlphaFoldDB" id="A0A085LW63"/>
<keyword evidence="2" id="KW-1185">Reference proteome</keyword>
<protein>
    <submittedName>
        <fullName evidence="1">Uncharacterized protein</fullName>
    </submittedName>
</protein>
<accession>A0A085LW63</accession>
<evidence type="ECO:0000313" key="2">
    <source>
        <dbReference type="Proteomes" id="UP000030764"/>
    </source>
</evidence>
<reference evidence="1 2" key="1">
    <citation type="journal article" date="2014" name="Nat. Genet.">
        <title>Genome and transcriptome of the porcine whipworm Trichuris suis.</title>
        <authorList>
            <person name="Jex A.R."/>
            <person name="Nejsum P."/>
            <person name="Schwarz E.M."/>
            <person name="Hu L."/>
            <person name="Young N.D."/>
            <person name="Hall R.S."/>
            <person name="Korhonen P.K."/>
            <person name="Liao S."/>
            <person name="Thamsborg S."/>
            <person name="Xia J."/>
            <person name="Xu P."/>
            <person name="Wang S."/>
            <person name="Scheerlinck J.P."/>
            <person name="Hofmann A."/>
            <person name="Sternberg P.W."/>
            <person name="Wang J."/>
            <person name="Gasser R.B."/>
        </authorList>
    </citation>
    <scope>NUCLEOTIDE SEQUENCE [LARGE SCALE GENOMIC DNA]</scope>
    <source>
        <strain evidence="1">DCEP-RM93M</strain>
    </source>
</reference>
<dbReference type="EMBL" id="KL363276">
    <property type="protein sequence ID" value="KFD49209.1"/>
    <property type="molecule type" value="Genomic_DNA"/>
</dbReference>
<gene>
    <name evidence="1" type="ORF">M513_09931</name>
</gene>
<proteinExistence type="predicted"/>
<name>A0A085LW63_9BILA</name>
<sequence length="188" mass="20780">MVEHNKSWSYYIHFRFRIGYYNCYCIGQGFDCPDHRLSMHDISESTRNHTRAAFTLVHAIPLCDGLIANFSTHRDFDPNPPNRACVVTGVAFHDVTYGSLFHICCNVTVVVGRTDTRLVARICGFHPHGPGSIPGTGIRGSPTYDMFDDGSRLELTADVPANVGRVEEPLKGKTSPVVDNVTLMTGHG</sequence>
<dbReference type="Proteomes" id="UP000030764">
    <property type="component" value="Unassembled WGS sequence"/>
</dbReference>
<organism evidence="1 2">
    <name type="scientific">Trichuris suis</name>
    <name type="common">pig whipworm</name>
    <dbReference type="NCBI Taxonomy" id="68888"/>
    <lineage>
        <taxon>Eukaryota</taxon>
        <taxon>Metazoa</taxon>
        <taxon>Ecdysozoa</taxon>
        <taxon>Nematoda</taxon>
        <taxon>Enoplea</taxon>
        <taxon>Dorylaimia</taxon>
        <taxon>Trichinellida</taxon>
        <taxon>Trichuridae</taxon>
        <taxon>Trichuris</taxon>
    </lineage>
</organism>